<gene>
    <name evidence="2" type="ORF">A2U01_0000119</name>
</gene>
<dbReference type="CDD" id="cd09272">
    <property type="entry name" value="RNase_HI_RT_Ty1"/>
    <property type="match status" value="1"/>
</dbReference>
<protein>
    <submittedName>
        <fullName evidence="2">Copia-type polyprotein</fullName>
    </submittedName>
</protein>
<dbReference type="Pfam" id="PF07727">
    <property type="entry name" value="RVT_2"/>
    <property type="match status" value="1"/>
</dbReference>
<reference evidence="2 3" key="1">
    <citation type="journal article" date="2018" name="Front. Plant Sci.">
        <title>Red Clover (Trifolium pratense) and Zigzag Clover (T. medium) - A Picture of Genomic Similarities and Differences.</title>
        <authorList>
            <person name="Dluhosova J."/>
            <person name="Istvanek J."/>
            <person name="Nedelnik J."/>
            <person name="Repkova J."/>
        </authorList>
    </citation>
    <scope>NUCLEOTIDE SEQUENCE [LARGE SCALE GENOMIC DNA]</scope>
    <source>
        <strain evidence="3">cv. 10/8</strain>
        <tissue evidence="2">Leaf</tissue>
    </source>
</reference>
<dbReference type="InterPro" id="IPR043502">
    <property type="entry name" value="DNA/RNA_pol_sf"/>
</dbReference>
<accession>A0A392LWN2</accession>
<sequence>MGDNQDVLALAASKGWCVYQLDIKSAFLRGDLTEDIYVEQPAGYIKGGRKQVYKLRKALYGLKQAPRVWYSKIESHFICEKFEKCPVEHTLFVKKMKYASEILTKFGMENCNAVSSPIVTGCKSVKNETGKASDEKRYKQIVGSLMYLLATRPDLVFSVCLVARFMDRPTEIHEATLKKIMRYVKGTIGYGVLYKKTIEELQLSAQTDSDYAGDLDDRKSTSGYLFMLGTGAISWSSRKQPIVTLSTTEAKFVAAASCSCQCVWLGNVLKHLRISQKNTTIINCDNSSSIKLSKNPILHGRCKHIDVRFHFLRDLAKDGVIELVHCKTQEQLADIMTKPLKLDTFCELRSKMGMVDLVCLN</sequence>
<dbReference type="InterPro" id="IPR013103">
    <property type="entry name" value="RVT_2"/>
</dbReference>
<name>A0A392LWN2_9FABA</name>
<comment type="caution">
    <text evidence="2">The sequence shown here is derived from an EMBL/GenBank/DDBJ whole genome shotgun (WGS) entry which is preliminary data.</text>
</comment>
<dbReference type="Proteomes" id="UP000265520">
    <property type="component" value="Unassembled WGS sequence"/>
</dbReference>
<organism evidence="2 3">
    <name type="scientific">Trifolium medium</name>
    <dbReference type="NCBI Taxonomy" id="97028"/>
    <lineage>
        <taxon>Eukaryota</taxon>
        <taxon>Viridiplantae</taxon>
        <taxon>Streptophyta</taxon>
        <taxon>Embryophyta</taxon>
        <taxon>Tracheophyta</taxon>
        <taxon>Spermatophyta</taxon>
        <taxon>Magnoliopsida</taxon>
        <taxon>eudicotyledons</taxon>
        <taxon>Gunneridae</taxon>
        <taxon>Pentapetalae</taxon>
        <taxon>rosids</taxon>
        <taxon>fabids</taxon>
        <taxon>Fabales</taxon>
        <taxon>Fabaceae</taxon>
        <taxon>Papilionoideae</taxon>
        <taxon>50 kb inversion clade</taxon>
        <taxon>NPAAA clade</taxon>
        <taxon>Hologalegina</taxon>
        <taxon>IRL clade</taxon>
        <taxon>Trifolieae</taxon>
        <taxon>Trifolium</taxon>
    </lineage>
</organism>
<dbReference type="EMBL" id="LXQA010000073">
    <property type="protein sequence ID" value="MCH79370.1"/>
    <property type="molecule type" value="Genomic_DNA"/>
</dbReference>
<dbReference type="PANTHER" id="PTHR11439:SF517">
    <property type="entry name" value="CYSTEINE-RICH RLK (RECEPTOR-LIKE PROTEIN KINASE) 8"/>
    <property type="match status" value="1"/>
</dbReference>
<dbReference type="AlphaFoldDB" id="A0A392LWN2"/>
<dbReference type="PANTHER" id="PTHR11439">
    <property type="entry name" value="GAG-POL-RELATED RETROTRANSPOSON"/>
    <property type="match status" value="1"/>
</dbReference>
<evidence type="ECO:0000259" key="1">
    <source>
        <dbReference type="Pfam" id="PF07727"/>
    </source>
</evidence>
<proteinExistence type="predicted"/>
<evidence type="ECO:0000313" key="3">
    <source>
        <dbReference type="Proteomes" id="UP000265520"/>
    </source>
</evidence>
<evidence type="ECO:0000313" key="2">
    <source>
        <dbReference type="EMBL" id="MCH79370.1"/>
    </source>
</evidence>
<dbReference type="SUPFAM" id="SSF56672">
    <property type="entry name" value="DNA/RNA polymerases"/>
    <property type="match status" value="1"/>
</dbReference>
<keyword evidence="3" id="KW-1185">Reference proteome</keyword>
<feature type="domain" description="Reverse transcriptase Ty1/copia-type" evidence="1">
    <location>
        <begin position="7"/>
        <end position="95"/>
    </location>
</feature>